<gene>
    <name evidence="2" type="ORF">ACFQ1Q_12320</name>
</gene>
<feature type="chain" id="PRO_5047108541" description="Tetratricopeptide repeat protein" evidence="1">
    <location>
        <begin position="21"/>
        <end position="312"/>
    </location>
</feature>
<sequence>MKIKIYLLAFLLSVMVTTSAQQNSQYLLLGAHVPEQAENIPGISKRMLINKLGKIITENGISDDVTNSRFILVPNVTVLTKDVLPTAPPRVALNLDMTLYIGDGEGGNLFASESFELKGVGSNYNKAFVMALRQLKPKNPRITAFIEKGKTKIIDYYNNNCSVIIKKADQAARVNDFEEAVAILGNVPAESTCVDKTIRPLKTYFASYIDFDCKQKLNLARNIWSANQNIESANEAARLLINVNPNAACFNDVRTLFREISKRSKELSDRPWEYKLMELDVQRSQVEAARDIALERARNFPNTLSYNIGRWF</sequence>
<dbReference type="Proteomes" id="UP001597013">
    <property type="component" value="Unassembled WGS sequence"/>
</dbReference>
<evidence type="ECO:0000313" key="3">
    <source>
        <dbReference type="Proteomes" id="UP001597013"/>
    </source>
</evidence>
<comment type="caution">
    <text evidence="2">The sequence shown here is derived from an EMBL/GenBank/DDBJ whole genome shotgun (WGS) entry which is preliminary data.</text>
</comment>
<keyword evidence="1" id="KW-0732">Signal</keyword>
<name>A0ABW3N9M2_9FLAO</name>
<evidence type="ECO:0000313" key="2">
    <source>
        <dbReference type="EMBL" id="MFD1064033.1"/>
    </source>
</evidence>
<reference evidence="3" key="1">
    <citation type="journal article" date="2019" name="Int. J. Syst. Evol. Microbiol.">
        <title>The Global Catalogue of Microorganisms (GCM) 10K type strain sequencing project: providing services to taxonomists for standard genome sequencing and annotation.</title>
        <authorList>
            <consortium name="The Broad Institute Genomics Platform"/>
            <consortium name="The Broad Institute Genome Sequencing Center for Infectious Disease"/>
            <person name="Wu L."/>
            <person name="Ma J."/>
        </authorList>
    </citation>
    <scope>NUCLEOTIDE SEQUENCE [LARGE SCALE GENOMIC DNA]</scope>
    <source>
        <strain evidence="3">CCUG 62215</strain>
    </source>
</reference>
<protein>
    <recommendedName>
        <fullName evidence="4">Tetratricopeptide repeat protein</fullName>
    </recommendedName>
</protein>
<organism evidence="2 3">
    <name type="scientific">Winogradskyella litorisediminis</name>
    <dbReference type="NCBI Taxonomy" id="1156618"/>
    <lineage>
        <taxon>Bacteria</taxon>
        <taxon>Pseudomonadati</taxon>
        <taxon>Bacteroidota</taxon>
        <taxon>Flavobacteriia</taxon>
        <taxon>Flavobacteriales</taxon>
        <taxon>Flavobacteriaceae</taxon>
        <taxon>Winogradskyella</taxon>
    </lineage>
</organism>
<dbReference type="RefSeq" id="WP_386131941.1">
    <property type="nucleotide sequence ID" value="NZ_JBHTJL010000016.1"/>
</dbReference>
<proteinExistence type="predicted"/>
<feature type="signal peptide" evidence="1">
    <location>
        <begin position="1"/>
        <end position="20"/>
    </location>
</feature>
<evidence type="ECO:0000256" key="1">
    <source>
        <dbReference type="SAM" id="SignalP"/>
    </source>
</evidence>
<keyword evidence="3" id="KW-1185">Reference proteome</keyword>
<accession>A0ABW3N9M2</accession>
<evidence type="ECO:0008006" key="4">
    <source>
        <dbReference type="Google" id="ProtNLM"/>
    </source>
</evidence>
<dbReference type="EMBL" id="JBHTJL010000016">
    <property type="protein sequence ID" value="MFD1064033.1"/>
    <property type="molecule type" value="Genomic_DNA"/>
</dbReference>